<dbReference type="InterPro" id="IPR037053">
    <property type="entry name" value="Phage_tail_collar_dom_sf"/>
</dbReference>
<name>A0ABX0AXC5_9GAMM</name>
<dbReference type="InterPro" id="IPR051934">
    <property type="entry name" value="Phage_Tail_Fiber_Structural"/>
</dbReference>
<dbReference type="InterPro" id="IPR011083">
    <property type="entry name" value="Phage_tail_collar_dom"/>
</dbReference>
<accession>A0ABX0AXC5</accession>
<dbReference type="SUPFAM" id="SSF88874">
    <property type="entry name" value="Receptor-binding domain of short tail fibre protein gp12"/>
    <property type="match status" value="1"/>
</dbReference>
<dbReference type="PANTHER" id="PTHR35191:SF1">
    <property type="entry name" value="PROPHAGE SIDE TAIL FIBER PROTEIN HOMOLOG STFQ-RELATED"/>
    <property type="match status" value="1"/>
</dbReference>
<organism evidence="2 3">
    <name type="scientific">Photorhabdus kayaii</name>
    <dbReference type="NCBI Taxonomy" id="230088"/>
    <lineage>
        <taxon>Bacteria</taxon>
        <taxon>Pseudomonadati</taxon>
        <taxon>Pseudomonadota</taxon>
        <taxon>Gammaproteobacteria</taxon>
        <taxon>Enterobacterales</taxon>
        <taxon>Morganellaceae</taxon>
        <taxon>Photorhabdus</taxon>
    </lineage>
</organism>
<evidence type="ECO:0000259" key="1">
    <source>
        <dbReference type="Pfam" id="PF07484"/>
    </source>
</evidence>
<dbReference type="EMBL" id="WSFE01000011">
    <property type="protein sequence ID" value="NDL25493.1"/>
    <property type="molecule type" value="Genomic_DNA"/>
</dbReference>
<proteinExistence type="predicted"/>
<dbReference type="PANTHER" id="PTHR35191">
    <property type="entry name" value="PROPHAGE SIDE TAIL FIBER PROTEIN HOMOLOG STFQ-RELATED"/>
    <property type="match status" value="1"/>
</dbReference>
<dbReference type="Proteomes" id="UP000470051">
    <property type="component" value="Unassembled WGS sequence"/>
</dbReference>
<evidence type="ECO:0000313" key="3">
    <source>
        <dbReference type="Proteomes" id="UP000470051"/>
    </source>
</evidence>
<comment type="caution">
    <text evidence="2">The sequence shown here is derived from an EMBL/GenBank/DDBJ whole genome shotgun (WGS) entry which is preliminary data.</text>
</comment>
<protein>
    <submittedName>
        <fullName evidence="2">Phage tail protein</fullName>
    </submittedName>
</protein>
<dbReference type="Gene3D" id="3.90.1340.10">
    <property type="entry name" value="Phage tail collar domain"/>
    <property type="match status" value="1"/>
</dbReference>
<dbReference type="Pfam" id="PF07484">
    <property type="entry name" value="Collar"/>
    <property type="match status" value="1"/>
</dbReference>
<dbReference type="RefSeq" id="WP_191214815.1">
    <property type="nucleotide sequence ID" value="NZ_CAWPKC010000011.1"/>
</dbReference>
<feature type="domain" description="Phage tail collar" evidence="1">
    <location>
        <begin position="14"/>
        <end position="61"/>
    </location>
</feature>
<sequence length="155" mass="17225">MKNLGLLEKLIPIGVPLPWPTATLPDGWLQCNGAAFDKAKFPELAKAYPGGNLPDLRGEFIRGWDDKRGVDPDRTLLVWQEGSYLLQEIQQAADNVVNFSVNERTKLQWDTPQNKDIQLRARASGGSATTWTTNAAYIGVSRPRNVAFNYIVRAA</sequence>
<reference evidence="2 3" key="1">
    <citation type="submission" date="2019-12" db="EMBL/GenBank/DDBJ databases">
        <title>Engineering Photorhabdus to improve their lethality against agricultural pests.</title>
        <authorList>
            <person name="Machado R.A.R."/>
        </authorList>
    </citation>
    <scope>NUCLEOTIDE SEQUENCE [LARGE SCALE GENOMIC DNA]</scope>
    <source>
        <strain evidence="2 3">M-HU2</strain>
    </source>
</reference>
<gene>
    <name evidence="2" type="ORF">GPY42_09945</name>
</gene>
<keyword evidence="3" id="KW-1185">Reference proteome</keyword>
<evidence type="ECO:0000313" key="2">
    <source>
        <dbReference type="EMBL" id="NDL25493.1"/>
    </source>
</evidence>